<proteinExistence type="predicted"/>
<feature type="region of interest" description="Disordered" evidence="1">
    <location>
        <begin position="320"/>
        <end position="340"/>
    </location>
</feature>
<feature type="region of interest" description="Disordered" evidence="1">
    <location>
        <begin position="116"/>
        <end position="137"/>
    </location>
</feature>
<dbReference type="PANTHER" id="PTHR12243:SF69">
    <property type="entry name" value="SI:CH73-59F11.3"/>
    <property type="match status" value="1"/>
</dbReference>
<feature type="compositionally biased region" description="Polar residues" evidence="1">
    <location>
        <begin position="322"/>
        <end position="337"/>
    </location>
</feature>
<dbReference type="GO" id="GO:0005634">
    <property type="term" value="C:nucleus"/>
    <property type="evidence" value="ECO:0007669"/>
    <property type="project" value="TreeGrafter"/>
</dbReference>
<dbReference type="EMBL" id="GBXI01016485">
    <property type="protein sequence ID" value="JAC97806.1"/>
    <property type="molecule type" value="Transcribed_RNA"/>
</dbReference>
<dbReference type="PANTHER" id="PTHR12243">
    <property type="entry name" value="MADF DOMAIN TRANSCRIPTION FACTOR"/>
    <property type="match status" value="1"/>
</dbReference>
<evidence type="ECO:0000313" key="3">
    <source>
        <dbReference type="EMBL" id="JAC97806.1"/>
    </source>
</evidence>
<accession>A0A0A1WG32</accession>
<protein>
    <submittedName>
        <fullName evidence="3">Transcription factor Adf-1</fullName>
    </submittedName>
</protein>
<name>A0A0A1WG32_ZEUCU</name>
<dbReference type="PROSITE" id="PS51029">
    <property type="entry name" value="MADF"/>
    <property type="match status" value="2"/>
</dbReference>
<dbReference type="EMBL" id="GBXI01003512">
    <property type="protein sequence ID" value="JAD10780.1"/>
    <property type="molecule type" value="Transcribed_RNA"/>
</dbReference>
<dbReference type="InterPro" id="IPR039353">
    <property type="entry name" value="TF_Adf1"/>
</dbReference>
<feature type="domain" description="MADF" evidence="2">
    <location>
        <begin position="9"/>
        <end position="95"/>
    </location>
</feature>
<organism evidence="3">
    <name type="scientific">Zeugodacus cucurbitae</name>
    <name type="common">Melon fruit fly</name>
    <name type="synonym">Bactrocera cucurbitae</name>
    <dbReference type="NCBI Taxonomy" id="28588"/>
    <lineage>
        <taxon>Eukaryota</taxon>
        <taxon>Metazoa</taxon>
        <taxon>Ecdysozoa</taxon>
        <taxon>Arthropoda</taxon>
        <taxon>Hexapoda</taxon>
        <taxon>Insecta</taxon>
        <taxon>Pterygota</taxon>
        <taxon>Neoptera</taxon>
        <taxon>Endopterygota</taxon>
        <taxon>Diptera</taxon>
        <taxon>Brachycera</taxon>
        <taxon>Muscomorpha</taxon>
        <taxon>Tephritoidea</taxon>
        <taxon>Tephritidae</taxon>
        <taxon>Zeugodacus</taxon>
        <taxon>Zeugodacus</taxon>
    </lineage>
</organism>
<dbReference type="Pfam" id="PF10545">
    <property type="entry name" value="MADF_DNA_bdg"/>
    <property type="match status" value="2"/>
</dbReference>
<reference evidence="3" key="2">
    <citation type="journal article" date="2015" name="Gigascience">
        <title>Reconstructing a comprehensive transcriptome assembly of a white-pupal translocated strain of the pest fruit fly Bactrocera cucurbitae.</title>
        <authorList>
            <person name="Sim S.B."/>
            <person name="Calla B."/>
            <person name="Hall B."/>
            <person name="DeRego T."/>
            <person name="Geib S.M."/>
        </authorList>
    </citation>
    <scope>NUCLEOTIDE SEQUENCE</scope>
</reference>
<dbReference type="GO" id="GO:0006357">
    <property type="term" value="P:regulation of transcription by RNA polymerase II"/>
    <property type="evidence" value="ECO:0007669"/>
    <property type="project" value="TreeGrafter"/>
</dbReference>
<sequence length="438" mass="51420">MVTPLDDVRLIKLVQSHPILYDRNLARGPKTSSLKDDIWKKLSLQLNCSERACITRWKSIRDRFGKELRRAQDNPEEAVNWDMFEHLLFLREHYKQGQANGEAIFNIKYEPKKRKRGRKPRKVCEEESFKEDRDDDDMDPEVLIENQQLIELVKEHPVLYDKHKIRDSKNLTLKNDAWHEISETMGISEETCYKRWKKLRDRFAREYRHQKIYPERSVTWVYFQDLSFLGEHYRKGIPLPVDAIRQRKKAKMATTTMTNDETWVEDCPFLYVEDAHELQDEDMDDIDPELSEVNSNSLDELIIMPKSNESYNDVVIDESITPPANTSQSSYQLSEGTNLEEPEQKLSTVISGIQQVLEQSQDCLKSLQKQREQQMHSNVGLSINADVSMIQKVHILLDGLNLPNRTLAERRIVQFLCECQIKTLNNVDIDDVDCTQDY</sequence>
<dbReference type="InterPro" id="IPR006578">
    <property type="entry name" value="MADF-dom"/>
</dbReference>
<gene>
    <name evidence="3" type="primary">Adf1_35</name>
    <name evidence="4" type="synonym">Adf1_43</name>
    <name evidence="4" type="ORF">g.3773</name>
    <name evidence="3" type="ORF">g.3774</name>
</gene>
<feature type="compositionally biased region" description="Basic and acidic residues" evidence="1">
    <location>
        <begin position="122"/>
        <end position="132"/>
    </location>
</feature>
<reference evidence="3" key="1">
    <citation type="submission" date="2014-11" db="EMBL/GenBank/DDBJ databases">
        <authorList>
            <person name="Geib S."/>
        </authorList>
    </citation>
    <scope>NUCLEOTIDE SEQUENCE</scope>
</reference>
<feature type="domain" description="MADF" evidence="2">
    <location>
        <begin position="148"/>
        <end position="234"/>
    </location>
</feature>
<evidence type="ECO:0000313" key="4">
    <source>
        <dbReference type="EMBL" id="JAD10780.1"/>
    </source>
</evidence>
<dbReference type="GO" id="GO:0005667">
    <property type="term" value="C:transcription regulator complex"/>
    <property type="evidence" value="ECO:0007669"/>
    <property type="project" value="TreeGrafter"/>
</dbReference>
<dbReference type="SMART" id="SM00595">
    <property type="entry name" value="MADF"/>
    <property type="match status" value="2"/>
</dbReference>
<evidence type="ECO:0000259" key="2">
    <source>
        <dbReference type="PROSITE" id="PS51029"/>
    </source>
</evidence>
<evidence type="ECO:0000256" key="1">
    <source>
        <dbReference type="SAM" id="MobiDB-lite"/>
    </source>
</evidence>
<dbReference type="AlphaFoldDB" id="A0A0A1WG32"/>